<dbReference type="GO" id="GO:0005938">
    <property type="term" value="C:cell cortex"/>
    <property type="evidence" value="ECO:0007669"/>
    <property type="project" value="TreeGrafter"/>
</dbReference>
<dbReference type="EMBL" id="CANHGI010000003">
    <property type="protein sequence ID" value="CAI5444119.1"/>
    <property type="molecule type" value="Genomic_DNA"/>
</dbReference>
<feature type="compositionally biased region" description="Basic and acidic residues" evidence="1">
    <location>
        <begin position="1"/>
        <end position="16"/>
    </location>
</feature>
<evidence type="ECO:0000313" key="3">
    <source>
        <dbReference type="EMBL" id="CAI5444119.1"/>
    </source>
</evidence>
<dbReference type="InterPro" id="IPR039867">
    <property type="entry name" value="Furry/Tao3/Mor2"/>
</dbReference>
<dbReference type="OrthoDB" id="6287725at2759"/>
<dbReference type="Proteomes" id="UP001152747">
    <property type="component" value="Unassembled WGS sequence"/>
</dbReference>
<evidence type="ECO:0000313" key="4">
    <source>
        <dbReference type="Proteomes" id="UP001152747"/>
    </source>
</evidence>
<feature type="region of interest" description="Disordered" evidence="1">
    <location>
        <begin position="1"/>
        <end position="24"/>
    </location>
</feature>
<proteinExistence type="predicted"/>
<dbReference type="GO" id="GO:0031175">
    <property type="term" value="P:neuron projection development"/>
    <property type="evidence" value="ECO:0007669"/>
    <property type="project" value="TreeGrafter"/>
</dbReference>
<protein>
    <recommendedName>
        <fullName evidence="2">Cell morphogenesis protein N-terminal domain-containing protein</fullName>
    </recommendedName>
</protein>
<dbReference type="Pfam" id="PF14222">
    <property type="entry name" value="MOR2-PAG1_N"/>
    <property type="match status" value="1"/>
</dbReference>
<dbReference type="AlphaFoldDB" id="A0A9P1IF66"/>
<name>A0A9P1IF66_9PELO</name>
<feature type="domain" description="Cell morphogenesis protein N-terminal" evidence="2">
    <location>
        <begin position="150"/>
        <end position="428"/>
    </location>
</feature>
<sequence>MTVTPKKERMGRRKSDPGTVGNRSNADKIATCELPWGGTRMVALGPLDLTQLSGSFVGQSTLLDLFNMFERKLNSVIEDEPIEKLLNKTLQRGGDMYFDNLCRTLHGVSEVCLPAVLKNLLIWYEKYEETLSLSMLATGLSNENRNKLVKKLLAINYLFCLVLIEILPQVEFHLPQCDVYIKKILDICFRNVQYKEVAQLGINNTNHLVVAETYGEVIGVLSGPYFSHIHRIFMTHINELKKDISQIASHQIIALIMAMKFVKIKTNQVEDFEIGVKFLDDLASLMLEVKDKDVKHAVMGLLVEILLPVAAQIKRETNIPALISLVSKLYLPTNEMTSKKQHKLAAFPLQTCLLCVSQKHFFLANWVPFLNICLSHLKNNHLQVARVALESLYRLLWVYMIRNNADGNAATRSRLESICGSLFPKGKSIYW</sequence>
<comment type="caution">
    <text evidence="3">The sequence shown here is derived from an EMBL/GenBank/DDBJ whole genome shotgun (WGS) entry which is preliminary data.</text>
</comment>
<keyword evidence="4" id="KW-1185">Reference proteome</keyword>
<dbReference type="PANTHER" id="PTHR12295">
    <property type="entry name" value="FURRY-RELATED"/>
    <property type="match status" value="1"/>
</dbReference>
<evidence type="ECO:0000256" key="1">
    <source>
        <dbReference type="SAM" id="MobiDB-lite"/>
    </source>
</evidence>
<reference evidence="3" key="1">
    <citation type="submission" date="2022-11" db="EMBL/GenBank/DDBJ databases">
        <authorList>
            <person name="Kikuchi T."/>
        </authorList>
    </citation>
    <scope>NUCLEOTIDE SEQUENCE</scope>
    <source>
        <strain evidence="3">PS1010</strain>
    </source>
</reference>
<evidence type="ECO:0000259" key="2">
    <source>
        <dbReference type="Pfam" id="PF14222"/>
    </source>
</evidence>
<dbReference type="PANTHER" id="PTHR12295:SF30">
    <property type="entry name" value="PROTEIN FURRY"/>
    <property type="match status" value="1"/>
</dbReference>
<organism evidence="3 4">
    <name type="scientific">Caenorhabditis angaria</name>
    <dbReference type="NCBI Taxonomy" id="860376"/>
    <lineage>
        <taxon>Eukaryota</taxon>
        <taxon>Metazoa</taxon>
        <taxon>Ecdysozoa</taxon>
        <taxon>Nematoda</taxon>
        <taxon>Chromadorea</taxon>
        <taxon>Rhabditida</taxon>
        <taxon>Rhabditina</taxon>
        <taxon>Rhabditomorpha</taxon>
        <taxon>Rhabditoidea</taxon>
        <taxon>Rhabditidae</taxon>
        <taxon>Peloderinae</taxon>
        <taxon>Caenorhabditis</taxon>
    </lineage>
</organism>
<dbReference type="InterPro" id="IPR025614">
    <property type="entry name" value="Cell_morpho_N"/>
</dbReference>
<dbReference type="GO" id="GO:0000902">
    <property type="term" value="P:cell morphogenesis"/>
    <property type="evidence" value="ECO:0007669"/>
    <property type="project" value="InterPro"/>
</dbReference>
<dbReference type="GO" id="GO:0030427">
    <property type="term" value="C:site of polarized growth"/>
    <property type="evidence" value="ECO:0007669"/>
    <property type="project" value="TreeGrafter"/>
</dbReference>
<gene>
    <name evidence="3" type="ORF">CAMP_LOCUS6756</name>
</gene>
<accession>A0A9P1IF66</accession>